<dbReference type="OrthoDB" id="3945308at2759"/>
<dbReference type="GeneID" id="54481382"/>
<dbReference type="RefSeq" id="XP_033595151.1">
    <property type="nucleotide sequence ID" value="XM_033740328.1"/>
</dbReference>
<accession>A0A6A6VSY2</accession>
<name>A0A6A6VSY2_9PEZI</name>
<organism evidence="1 2">
    <name type="scientific">Pseudovirgaria hyperparasitica</name>
    <dbReference type="NCBI Taxonomy" id="470096"/>
    <lineage>
        <taxon>Eukaryota</taxon>
        <taxon>Fungi</taxon>
        <taxon>Dikarya</taxon>
        <taxon>Ascomycota</taxon>
        <taxon>Pezizomycotina</taxon>
        <taxon>Dothideomycetes</taxon>
        <taxon>Dothideomycetes incertae sedis</taxon>
        <taxon>Acrospermales</taxon>
        <taxon>Acrospermaceae</taxon>
        <taxon>Pseudovirgaria</taxon>
    </lineage>
</organism>
<proteinExistence type="predicted"/>
<dbReference type="EMBL" id="ML996599">
    <property type="protein sequence ID" value="KAF2752700.1"/>
    <property type="molecule type" value="Genomic_DNA"/>
</dbReference>
<keyword evidence="2" id="KW-1185">Reference proteome</keyword>
<evidence type="ECO:0000313" key="2">
    <source>
        <dbReference type="Proteomes" id="UP000799437"/>
    </source>
</evidence>
<dbReference type="Proteomes" id="UP000799437">
    <property type="component" value="Unassembled WGS sequence"/>
</dbReference>
<dbReference type="AlphaFoldDB" id="A0A6A6VSY2"/>
<gene>
    <name evidence="1" type="ORF">EJ05DRAFT_268509</name>
</gene>
<protein>
    <submittedName>
        <fullName evidence="1">Uncharacterized protein</fullName>
    </submittedName>
</protein>
<reference evidence="1" key="1">
    <citation type="journal article" date="2020" name="Stud. Mycol.">
        <title>101 Dothideomycetes genomes: a test case for predicting lifestyles and emergence of pathogens.</title>
        <authorList>
            <person name="Haridas S."/>
            <person name="Albert R."/>
            <person name="Binder M."/>
            <person name="Bloem J."/>
            <person name="Labutti K."/>
            <person name="Salamov A."/>
            <person name="Andreopoulos B."/>
            <person name="Baker S."/>
            <person name="Barry K."/>
            <person name="Bills G."/>
            <person name="Bluhm B."/>
            <person name="Cannon C."/>
            <person name="Castanera R."/>
            <person name="Culley D."/>
            <person name="Daum C."/>
            <person name="Ezra D."/>
            <person name="Gonzalez J."/>
            <person name="Henrissat B."/>
            <person name="Kuo A."/>
            <person name="Liang C."/>
            <person name="Lipzen A."/>
            <person name="Lutzoni F."/>
            <person name="Magnuson J."/>
            <person name="Mondo S."/>
            <person name="Nolan M."/>
            <person name="Ohm R."/>
            <person name="Pangilinan J."/>
            <person name="Park H.-J."/>
            <person name="Ramirez L."/>
            <person name="Alfaro M."/>
            <person name="Sun H."/>
            <person name="Tritt A."/>
            <person name="Yoshinaga Y."/>
            <person name="Zwiers L.-H."/>
            <person name="Turgeon B."/>
            <person name="Goodwin S."/>
            <person name="Spatafora J."/>
            <person name="Crous P."/>
            <person name="Grigoriev I."/>
        </authorList>
    </citation>
    <scope>NUCLEOTIDE SEQUENCE</scope>
    <source>
        <strain evidence="1">CBS 121739</strain>
    </source>
</reference>
<sequence>MDDIADAVQALNKLNATIHLYAIIRRFHLVSLCHHRNVLLAETRVTRGGNAQESGRSETVAHRKLMSHAYPGLEPGRLKRGNVKDNYVKKSQALTHRLKIGQRWSMLAKAFAPGILALIPIRGDFQLSNSDYEKLPAPTIAILIDVLQRHRGGFLQEFSTCLDFFALANAENSLVRQDADTLKQEEYDSPRLVELCKSQP</sequence>
<evidence type="ECO:0000313" key="1">
    <source>
        <dbReference type="EMBL" id="KAF2752700.1"/>
    </source>
</evidence>